<dbReference type="RefSeq" id="WP_089357210.1">
    <property type="nucleotide sequence ID" value="NZ_FZPD01000004.1"/>
</dbReference>
<gene>
    <name evidence="2" type="ORF">SAMN05421640_2505</name>
</gene>
<sequence length="290" mass="30623">MKKIKIIAILFLLVAFVACEEQNPDILVGGDADADLSGRQFANIDPSTNVPFLFNGTTEISIDLGKFEAEGSTISSVEVTKTLTIEDVDKTDDETIGATSAAVTYTVTGDVFTQSLNELFADVPVNGTVYTQDGLAPGDFWTLTYVVNIDGNAPSDDGVLNPAVSTSIPFSCPSAIPTEGTWTGVTQNGAFGVTGTNTTVEITKLDDQGNYAMTDITGGFYGAFGFEPNNPGNINDLCDVITVTGAPDAQFAVGQTGSVPGSWDSATEVLIVTWYDNLNDIDEATRHTRN</sequence>
<evidence type="ECO:0000256" key="1">
    <source>
        <dbReference type="SAM" id="SignalP"/>
    </source>
</evidence>
<accession>A0A239KAE8</accession>
<evidence type="ECO:0000313" key="3">
    <source>
        <dbReference type="Proteomes" id="UP000198393"/>
    </source>
</evidence>
<dbReference type="PROSITE" id="PS51257">
    <property type="entry name" value="PROKAR_LIPOPROTEIN"/>
    <property type="match status" value="1"/>
</dbReference>
<dbReference type="Proteomes" id="UP000198393">
    <property type="component" value="Unassembled WGS sequence"/>
</dbReference>
<keyword evidence="3" id="KW-1185">Reference proteome</keyword>
<dbReference type="OrthoDB" id="820612at2"/>
<evidence type="ECO:0000313" key="2">
    <source>
        <dbReference type="EMBL" id="SNT14623.1"/>
    </source>
</evidence>
<dbReference type="AlphaFoldDB" id="A0A239KAE8"/>
<protein>
    <submittedName>
        <fullName evidence="2">Uncharacterized protein</fullName>
    </submittedName>
</protein>
<proteinExistence type="predicted"/>
<feature type="signal peptide" evidence="1">
    <location>
        <begin position="1"/>
        <end position="20"/>
    </location>
</feature>
<organism evidence="2 3">
    <name type="scientific">Ekhidna lutea</name>
    <dbReference type="NCBI Taxonomy" id="447679"/>
    <lineage>
        <taxon>Bacteria</taxon>
        <taxon>Pseudomonadati</taxon>
        <taxon>Bacteroidota</taxon>
        <taxon>Cytophagia</taxon>
        <taxon>Cytophagales</taxon>
        <taxon>Reichenbachiellaceae</taxon>
        <taxon>Ekhidna</taxon>
    </lineage>
</organism>
<keyword evidence="1" id="KW-0732">Signal</keyword>
<reference evidence="2 3" key="1">
    <citation type="submission" date="2017-06" db="EMBL/GenBank/DDBJ databases">
        <authorList>
            <person name="Kim H.J."/>
            <person name="Triplett B.A."/>
        </authorList>
    </citation>
    <scope>NUCLEOTIDE SEQUENCE [LARGE SCALE GENOMIC DNA]</scope>
    <source>
        <strain evidence="2 3">DSM 19307</strain>
    </source>
</reference>
<dbReference type="EMBL" id="FZPD01000004">
    <property type="protein sequence ID" value="SNT14623.1"/>
    <property type="molecule type" value="Genomic_DNA"/>
</dbReference>
<feature type="chain" id="PRO_5012602279" evidence="1">
    <location>
        <begin position="21"/>
        <end position="290"/>
    </location>
</feature>
<name>A0A239KAE8_EKHLU</name>